<feature type="signal peptide" evidence="5">
    <location>
        <begin position="1"/>
        <end position="19"/>
    </location>
</feature>
<evidence type="ECO:0000256" key="5">
    <source>
        <dbReference type="SAM" id="SignalP"/>
    </source>
</evidence>
<dbReference type="EMBL" id="MOAM01000022">
    <property type="protein sequence ID" value="ROL72611.1"/>
    <property type="molecule type" value="Genomic_DNA"/>
</dbReference>
<keyword evidence="8" id="KW-1185">Reference proteome</keyword>
<evidence type="ECO:0000313" key="8">
    <source>
        <dbReference type="Proteomes" id="UP000285286"/>
    </source>
</evidence>
<dbReference type="Gene3D" id="3.40.190.10">
    <property type="entry name" value="Periplasmic binding protein-like II"/>
    <property type="match status" value="2"/>
</dbReference>
<dbReference type="Pfam" id="PF00497">
    <property type="entry name" value="SBP_bac_3"/>
    <property type="match status" value="1"/>
</dbReference>
<sequence length="260" mass="29098">MKAPLLSFILLGISPALVAQPLASRLDQVIERGQLQVCTTGDYKPYSYLRGDGRYEGIDIDMARSLAHSLGVEVQWVATSWKTLMPDFLGNRCDIAMGGISVSLERQKKAAFSQALGVDGKIPLVRCEDQALYQTVEQINQASVRVIEPVGGTNEIFARTYLPKATLTLYADNVTIFQQLLEKNADVMITDASEALYQQKHTPGVCAVNPERPMQYSEKAYLLPRDDIAWKNYVDQWLHLNKATGFHEQVVARWLAQPMH</sequence>
<evidence type="ECO:0000256" key="4">
    <source>
        <dbReference type="RuleBase" id="RU003744"/>
    </source>
</evidence>
<proteinExistence type="inferred from homology"/>
<name>A0A423DM25_9PSED</name>
<dbReference type="RefSeq" id="WP_123566210.1">
    <property type="nucleotide sequence ID" value="NZ_MOAM01000022.1"/>
</dbReference>
<organism evidence="7 8">
    <name type="scientific">Pseudomonas vranovensis</name>
    <dbReference type="NCBI Taxonomy" id="321661"/>
    <lineage>
        <taxon>Bacteria</taxon>
        <taxon>Pseudomonadati</taxon>
        <taxon>Pseudomonadota</taxon>
        <taxon>Gammaproteobacteria</taxon>
        <taxon>Pseudomonadales</taxon>
        <taxon>Pseudomonadaceae</taxon>
        <taxon>Pseudomonas</taxon>
    </lineage>
</organism>
<dbReference type="SUPFAM" id="SSF53850">
    <property type="entry name" value="Periplasmic binding protein-like II"/>
    <property type="match status" value="1"/>
</dbReference>
<dbReference type="SMART" id="SM00062">
    <property type="entry name" value="PBPb"/>
    <property type="match status" value="1"/>
</dbReference>
<evidence type="ECO:0000256" key="2">
    <source>
        <dbReference type="ARBA" id="ARBA00010333"/>
    </source>
</evidence>
<feature type="domain" description="Solute-binding protein family 3/N-terminal" evidence="6">
    <location>
        <begin position="34"/>
        <end position="258"/>
    </location>
</feature>
<keyword evidence="3 5" id="KW-0732">Signal</keyword>
<dbReference type="GO" id="GO:0030313">
    <property type="term" value="C:cell envelope"/>
    <property type="evidence" value="ECO:0007669"/>
    <property type="project" value="UniProtKB-SubCell"/>
</dbReference>
<dbReference type="InterPro" id="IPR018313">
    <property type="entry name" value="SBP_3_CS"/>
</dbReference>
<gene>
    <name evidence="7" type="ORF">BHU25_13385</name>
</gene>
<comment type="caution">
    <text evidence="7">The sequence shown here is derived from an EMBL/GenBank/DDBJ whole genome shotgun (WGS) entry which is preliminary data.</text>
</comment>
<protein>
    <submittedName>
        <fullName evidence="7">ArtI protein</fullName>
    </submittedName>
</protein>
<comment type="similarity">
    <text evidence="2 4">Belongs to the bacterial solute-binding protein 3 family.</text>
</comment>
<reference evidence="7 8" key="1">
    <citation type="submission" date="2016-10" db="EMBL/GenBank/DDBJ databases">
        <title>Comparative genome analysis of multiple Pseudomonas spp. focuses on biocontrol and plant growth promoting traits.</title>
        <authorList>
            <person name="Tao X.-Y."/>
            <person name="Taylor C.G."/>
        </authorList>
    </citation>
    <scope>NUCLEOTIDE SEQUENCE [LARGE SCALE GENOMIC DNA]</scope>
    <source>
        <strain evidence="7 8">15D11</strain>
    </source>
</reference>
<dbReference type="Proteomes" id="UP000285286">
    <property type="component" value="Unassembled WGS sequence"/>
</dbReference>
<dbReference type="PROSITE" id="PS01039">
    <property type="entry name" value="SBP_BACTERIAL_3"/>
    <property type="match status" value="1"/>
</dbReference>
<evidence type="ECO:0000259" key="6">
    <source>
        <dbReference type="SMART" id="SM00062"/>
    </source>
</evidence>
<evidence type="ECO:0000256" key="1">
    <source>
        <dbReference type="ARBA" id="ARBA00004196"/>
    </source>
</evidence>
<feature type="chain" id="PRO_5019232084" evidence="5">
    <location>
        <begin position="20"/>
        <end position="260"/>
    </location>
</feature>
<evidence type="ECO:0000313" key="7">
    <source>
        <dbReference type="EMBL" id="ROL72611.1"/>
    </source>
</evidence>
<dbReference type="AlphaFoldDB" id="A0A423DM25"/>
<accession>A0A423DM25</accession>
<comment type="subcellular location">
    <subcellularLocation>
        <location evidence="1">Cell envelope</location>
    </subcellularLocation>
</comment>
<evidence type="ECO:0000256" key="3">
    <source>
        <dbReference type="ARBA" id="ARBA00022729"/>
    </source>
</evidence>
<dbReference type="PANTHER" id="PTHR35936">
    <property type="entry name" value="MEMBRANE-BOUND LYTIC MUREIN TRANSGLYCOSYLASE F"/>
    <property type="match status" value="1"/>
</dbReference>
<dbReference type="PANTHER" id="PTHR35936:SF19">
    <property type="entry name" value="AMINO-ACID-BINDING PROTEIN YXEM-RELATED"/>
    <property type="match status" value="1"/>
</dbReference>
<dbReference type="InterPro" id="IPR001638">
    <property type="entry name" value="Solute-binding_3/MltF_N"/>
</dbReference>